<evidence type="ECO:0000313" key="3">
    <source>
        <dbReference type="Proteomes" id="UP001458880"/>
    </source>
</evidence>
<dbReference type="Proteomes" id="UP001458880">
    <property type="component" value="Unassembled WGS sequence"/>
</dbReference>
<dbReference type="EMBL" id="JASPKY010001099">
    <property type="protein sequence ID" value="KAK9679082.1"/>
    <property type="molecule type" value="Genomic_DNA"/>
</dbReference>
<feature type="compositionally biased region" description="Acidic residues" evidence="1">
    <location>
        <begin position="32"/>
        <end position="45"/>
    </location>
</feature>
<feature type="compositionally biased region" description="Polar residues" evidence="1">
    <location>
        <begin position="10"/>
        <end position="31"/>
    </location>
</feature>
<comment type="caution">
    <text evidence="2">The sequence shown here is derived from an EMBL/GenBank/DDBJ whole genome shotgun (WGS) entry which is preliminary data.</text>
</comment>
<feature type="compositionally biased region" description="Polar residues" evidence="1">
    <location>
        <begin position="46"/>
        <end position="63"/>
    </location>
</feature>
<gene>
    <name evidence="2" type="ORF">QE152_g40313</name>
</gene>
<dbReference type="AlphaFoldDB" id="A0AAW1HRK2"/>
<reference evidence="2 3" key="1">
    <citation type="journal article" date="2024" name="BMC Genomics">
        <title>De novo assembly and annotation of Popillia japonica's genome with initial clues to its potential as an invasive pest.</title>
        <authorList>
            <person name="Cucini C."/>
            <person name="Boschi S."/>
            <person name="Funari R."/>
            <person name="Cardaioli E."/>
            <person name="Iannotti N."/>
            <person name="Marturano G."/>
            <person name="Paoli F."/>
            <person name="Bruttini M."/>
            <person name="Carapelli A."/>
            <person name="Frati F."/>
            <person name="Nardi F."/>
        </authorList>
    </citation>
    <scope>NUCLEOTIDE SEQUENCE [LARGE SCALE GENOMIC DNA]</scope>
    <source>
        <strain evidence="2">DMR45628</strain>
    </source>
</reference>
<sequence length="201" mass="22655">MTARPKKNQEMTQPSTSAINTENGFNALSFTEDNDMNFETEEEENANQSSTKPAADNRANTNRIDGVPAPPKTSNARNISLNEALEMVENDEEFQSQVNTITIFPPSTNSGYHTDEDSGDEDLVHINNLSGAQLRAPTEINLRLTTPVSEDDYSSEDHISLQMLIKRKIKTPSTQKNLRVKKKHYEWIQQDLSTNGTVFWH</sequence>
<evidence type="ECO:0000313" key="2">
    <source>
        <dbReference type="EMBL" id="KAK9679082.1"/>
    </source>
</evidence>
<protein>
    <submittedName>
        <fullName evidence="2">Uncharacterized protein</fullName>
    </submittedName>
</protein>
<organism evidence="2 3">
    <name type="scientific">Popillia japonica</name>
    <name type="common">Japanese beetle</name>
    <dbReference type="NCBI Taxonomy" id="7064"/>
    <lineage>
        <taxon>Eukaryota</taxon>
        <taxon>Metazoa</taxon>
        <taxon>Ecdysozoa</taxon>
        <taxon>Arthropoda</taxon>
        <taxon>Hexapoda</taxon>
        <taxon>Insecta</taxon>
        <taxon>Pterygota</taxon>
        <taxon>Neoptera</taxon>
        <taxon>Endopterygota</taxon>
        <taxon>Coleoptera</taxon>
        <taxon>Polyphaga</taxon>
        <taxon>Scarabaeiformia</taxon>
        <taxon>Scarabaeidae</taxon>
        <taxon>Rutelinae</taxon>
        <taxon>Popillia</taxon>
    </lineage>
</organism>
<keyword evidence="3" id="KW-1185">Reference proteome</keyword>
<proteinExistence type="predicted"/>
<evidence type="ECO:0000256" key="1">
    <source>
        <dbReference type="SAM" id="MobiDB-lite"/>
    </source>
</evidence>
<name>A0AAW1HRK2_POPJA</name>
<feature type="region of interest" description="Disordered" evidence="1">
    <location>
        <begin position="1"/>
        <end position="77"/>
    </location>
</feature>
<accession>A0AAW1HRK2</accession>